<reference evidence="2 3" key="1">
    <citation type="submission" date="2018-01" db="EMBL/GenBank/DDBJ databases">
        <title>Genomic Encyclopedia of Type Strains, Phase III (KMG-III): the genomes of soil and plant-associated and newly described type strains.</title>
        <authorList>
            <person name="Whitman W."/>
        </authorList>
    </citation>
    <scope>NUCLEOTIDE SEQUENCE [LARGE SCALE GENOMIC DNA]</scope>
    <source>
        <strain evidence="2 3">1131</strain>
    </source>
</reference>
<gene>
    <name evidence="2" type="ORF">CYD53_12251</name>
</gene>
<dbReference type="InterPro" id="IPR036812">
    <property type="entry name" value="NAD(P)_OxRdtase_dom_sf"/>
</dbReference>
<feature type="domain" description="NADP-dependent oxidoreductase" evidence="1">
    <location>
        <begin position="1"/>
        <end position="81"/>
    </location>
</feature>
<organism evidence="2 3">
    <name type="scientific">Bosea psychrotolerans</name>
    <dbReference type="NCBI Taxonomy" id="1871628"/>
    <lineage>
        <taxon>Bacteria</taxon>
        <taxon>Pseudomonadati</taxon>
        <taxon>Pseudomonadota</taxon>
        <taxon>Alphaproteobacteria</taxon>
        <taxon>Hyphomicrobiales</taxon>
        <taxon>Boseaceae</taxon>
        <taxon>Bosea</taxon>
    </lineage>
</organism>
<evidence type="ECO:0000313" key="3">
    <source>
        <dbReference type="Proteomes" id="UP000236919"/>
    </source>
</evidence>
<proteinExistence type="predicted"/>
<dbReference type="EMBL" id="PQFZ01000022">
    <property type="protein sequence ID" value="POR46811.1"/>
    <property type="molecule type" value="Genomic_DNA"/>
</dbReference>
<sequence>MLPLCIADGIAVVPWSPLARGRLTRAREDTSSTAHAAADEVWKALCAKAQEADRMVVGRVGEIAEPRGILRAQAALAWPLHKKA</sequence>
<dbReference type="InterPro" id="IPR023210">
    <property type="entry name" value="NADP_OxRdtase_dom"/>
</dbReference>
<evidence type="ECO:0000313" key="2">
    <source>
        <dbReference type="EMBL" id="POR46811.1"/>
    </source>
</evidence>
<dbReference type="RefSeq" id="WP_210202432.1">
    <property type="nucleotide sequence ID" value="NZ_PQFZ01000022.1"/>
</dbReference>
<dbReference type="AlphaFoldDB" id="A0A2S4LWI5"/>
<protein>
    <submittedName>
        <fullName evidence="2">Aldo/keto reductase family protein</fullName>
    </submittedName>
</protein>
<evidence type="ECO:0000259" key="1">
    <source>
        <dbReference type="Pfam" id="PF00248"/>
    </source>
</evidence>
<dbReference type="SUPFAM" id="SSF51430">
    <property type="entry name" value="NAD(P)-linked oxidoreductase"/>
    <property type="match status" value="1"/>
</dbReference>
<comment type="caution">
    <text evidence="2">The sequence shown here is derived from an EMBL/GenBank/DDBJ whole genome shotgun (WGS) entry which is preliminary data.</text>
</comment>
<accession>A0A2S4LWI5</accession>
<dbReference type="Gene3D" id="3.20.20.100">
    <property type="entry name" value="NADP-dependent oxidoreductase domain"/>
    <property type="match status" value="1"/>
</dbReference>
<keyword evidence="3" id="KW-1185">Reference proteome</keyword>
<dbReference type="Pfam" id="PF00248">
    <property type="entry name" value="Aldo_ket_red"/>
    <property type="match status" value="1"/>
</dbReference>
<dbReference type="Proteomes" id="UP000236919">
    <property type="component" value="Unassembled WGS sequence"/>
</dbReference>
<name>A0A2S4LWI5_9HYPH</name>